<evidence type="ECO:0000259" key="5">
    <source>
        <dbReference type="Pfam" id="PF14833"/>
    </source>
</evidence>
<dbReference type="GO" id="GO:0008679">
    <property type="term" value="F:2-hydroxy-3-oxopropionate reductase activity"/>
    <property type="evidence" value="ECO:0007669"/>
    <property type="project" value="UniProtKB-EC"/>
</dbReference>
<protein>
    <submittedName>
        <fullName evidence="6">2-hydroxy-3-oxopropionate reductase</fullName>
        <ecNumber evidence="6">1.1.1.60</ecNumber>
    </submittedName>
</protein>
<dbReference type="PANTHER" id="PTHR43060:SF3">
    <property type="entry name" value="2-HYDROXY-3-OXOPROPIONATE REDUCTASE"/>
    <property type="match status" value="1"/>
</dbReference>
<evidence type="ECO:0000313" key="7">
    <source>
        <dbReference type="Proteomes" id="UP000002318"/>
    </source>
</evidence>
<dbReference type="Gene3D" id="3.40.50.720">
    <property type="entry name" value="NAD(P)-binding Rossmann-like Domain"/>
    <property type="match status" value="1"/>
</dbReference>
<dbReference type="InterPro" id="IPR002204">
    <property type="entry name" value="3-OH-isobutyrate_DH-rel_CS"/>
</dbReference>
<dbReference type="GO" id="GO:0046395">
    <property type="term" value="P:carboxylic acid catabolic process"/>
    <property type="evidence" value="ECO:0007669"/>
    <property type="project" value="UniProtKB-ARBA"/>
</dbReference>
<dbReference type="InterPro" id="IPR006398">
    <property type="entry name" value="Tartro_sem_red"/>
</dbReference>
<sequence length="293" mass="30350">MKIGFIGLGIMGKPMARNLIKAGHDLVVHDINKESIDSLKELGASAGKSPADVAGKCPLVITMLPNSPHVKTVVCGEDGVLSGSKQGLIVIDMSSIDPLASQEIAASCAEKGVRMLEAPVSGGEPKAVDGTLSIMCGGDKDLFDECKGILTLMGSDVVYCGGAGAGNTTKLANQVIVAVNIAAVSEAFMLAKRAGVDPNTVFQAIKGGLAGSTVMNAKGPMMLENNTNPGFKIDLHIKDLNNAIETAHAKGAPLPLTVQVMEMMQTLRADGLGQCDHSAIAKYYEKVAGDTIY</sequence>
<dbReference type="AlphaFoldDB" id="E1R4D2"/>
<evidence type="ECO:0000256" key="3">
    <source>
        <dbReference type="PIRSR" id="PIRSR000103-1"/>
    </source>
</evidence>
<evidence type="ECO:0000256" key="2">
    <source>
        <dbReference type="ARBA" id="ARBA00023027"/>
    </source>
</evidence>
<dbReference type="EMBL" id="CP002116">
    <property type="protein sequence ID" value="ADK81673.1"/>
    <property type="molecule type" value="Genomic_DNA"/>
</dbReference>
<dbReference type="InterPro" id="IPR006115">
    <property type="entry name" value="6PGDH_NADP-bd"/>
</dbReference>
<organism evidence="6 7">
    <name type="scientific">Sediminispirochaeta smaragdinae (strain DSM 11293 / JCM 15392 / SEBR 4228)</name>
    <name type="common">Spirochaeta smaragdinae</name>
    <dbReference type="NCBI Taxonomy" id="573413"/>
    <lineage>
        <taxon>Bacteria</taxon>
        <taxon>Pseudomonadati</taxon>
        <taxon>Spirochaetota</taxon>
        <taxon>Spirochaetia</taxon>
        <taxon>Spirochaetales</taxon>
        <taxon>Spirochaetaceae</taxon>
        <taxon>Sediminispirochaeta</taxon>
    </lineage>
</organism>
<dbReference type="Proteomes" id="UP000002318">
    <property type="component" value="Chromosome"/>
</dbReference>
<dbReference type="InterPro" id="IPR013328">
    <property type="entry name" value="6PGD_dom2"/>
</dbReference>
<dbReference type="NCBIfam" id="TIGR01505">
    <property type="entry name" value="tartro_sem_red"/>
    <property type="match status" value="1"/>
</dbReference>
<dbReference type="InterPro" id="IPR015815">
    <property type="entry name" value="HIBADH-related"/>
</dbReference>
<dbReference type="GO" id="GO:0051287">
    <property type="term" value="F:NAD binding"/>
    <property type="evidence" value="ECO:0007669"/>
    <property type="project" value="InterPro"/>
</dbReference>
<evidence type="ECO:0000259" key="4">
    <source>
        <dbReference type="Pfam" id="PF03446"/>
    </source>
</evidence>
<dbReference type="RefSeq" id="WP_013255135.1">
    <property type="nucleotide sequence ID" value="NC_014364.1"/>
</dbReference>
<dbReference type="OrthoDB" id="9786703at2"/>
<keyword evidence="2" id="KW-0520">NAD</keyword>
<dbReference type="Gene3D" id="1.10.1040.10">
    <property type="entry name" value="N-(1-d-carboxylethyl)-l-norvaline Dehydrogenase, domain 2"/>
    <property type="match status" value="1"/>
</dbReference>
<dbReference type="InterPro" id="IPR036291">
    <property type="entry name" value="NAD(P)-bd_dom_sf"/>
</dbReference>
<proteinExistence type="predicted"/>
<name>E1R4D2_SEDSS</name>
<dbReference type="InterPro" id="IPR029154">
    <property type="entry name" value="HIBADH-like_NADP-bd"/>
</dbReference>
<dbReference type="InterPro" id="IPR008927">
    <property type="entry name" value="6-PGluconate_DH-like_C_sf"/>
</dbReference>
<keyword evidence="1 6" id="KW-0560">Oxidoreductase</keyword>
<dbReference type="GO" id="GO:0050661">
    <property type="term" value="F:NADP binding"/>
    <property type="evidence" value="ECO:0007669"/>
    <property type="project" value="InterPro"/>
</dbReference>
<dbReference type="Pfam" id="PF14833">
    <property type="entry name" value="NAD_binding_11"/>
    <property type="match status" value="1"/>
</dbReference>
<dbReference type="SUPFAM" id="SSF48179">
    <property type="entry name" value="6-phosphogluconate dehydrogenase C-terminal domain-like"/>
    <property type="match status" value="1"/>
</dbReference>
<evidence type="ECO:0000256" key="1">
    <source>
        <dbReference type="ARBA" id="ARBA00023002"/>
    </source>
</evidence>
<dbReference type="Pfam" id="PF03446">
    <property type="entry name" value="NAD_binding_2"/>
    <property type="match status" value="1"/>
</dbReference>
<dbReference type="GO" id="GO:0046487">
    <property type="term" value="P:glyoxylate metabolic process"/>
    <property type="evidence" value="ECO:0007669"/>
    <property type="project" value="InterPro"/>
</dbReference>
<feature type="domain" description="6-phosphogluconate dehydrogenase NADP-binding" evidence="4">
    <location>
        <begin position="2"/>
        <end position="161"/>
    </location>
</feature>
<feature type="domain" description="3-hydroxyisobutyrate dehydrogenase-like NAD-binding" evidence="5">
    <location>
        <begin position="164"/>
        <end position="284"/>
    </location>
</feature>
<reference evidence="6 7" key="1">
    <citation type="journal article" date="2010" name="Stand. Genomic Sci.">
        <title>Complete genome sequence of Spirochaeta smaragdinae type strain (SEBR 4228).</title>
        <authorList>
            <person name="Mavromatis K."/>
            <person name="Yasawong M."/>
            <person name="Chertkov O."/>
            <person name="Lapidus A."/>
            <person name="Lucas S."/>
            <person name="Nolan M."/>
            <person name="Del Rio T.G."/>
            <person name="Tice H."/>
            <person name="Cheng J.F."/>
            <person name="Pitluck S."/>
            <person name="Liolios K."/>
            <person name="Ivanova N."/>
            <person name="Tapia R."/>
            <person name="Han C."/>
            <person name="Bruce D."/>
            <person name="Goodwin L."/>
            <person name="Pati A."/>
            <person name="Chen A."/>
            <person name="Palaniappan K."/>
            <person name="Land M."/>
            <person name="Hauser L."/>
            <person name="Chang Y.J."/>
            <person name="Jeffries C.D."/>
            <person name="Detter J.C."/>
            <person name="Rohde M."/>
            <person name="Brambilla E."/>
            <person name="Spring S."/>
            <person name="Goker M."/>
            <person name="Sikorski J."/>
            <person name="Woyke T."/>
            <person name="Bristow J."/>
            <person name="Eisen J.A."/>
            <person name="Markowitz V."/>
            <person name="Hugenholtz P."/>
            <person name="Klenk H.P."/>
            <person name="Kyrpides N.C."/>
        </authorList>
    </citation>
    <scope>NUCLEOTIDE SEQUENCE [LARGE SCALE GENOMIC DNA]</scope>
    <source>
        <strain evidence="7">DSM 11293 / JCM 15392 / SEBR 4228</strain>
    </source>
</reference>
<dbReference type="PIRSF" id="PIRSF000103">
    <property type="entry name" value="HIBADH"/>
    <property type="match status" value="1"/>
</dbReference>
<dbReference type="NCBIfam" id="NF008592">
    <property type="entry name" value="PRK11559.1"/>
    <property type="match status" value="1"/>
</dbReference>
<dbReference type="PANTHER" id="PTHR43060">
    <property type="entry name" value="3-HYDROXYISOBUTYRATE DEHYDROGENASE-LIKE 1, MITOCHONDRIAL-RELATED"/>
    <property type="match status" value="1"/>
</dbReference>
<gene>
    <name evidence="6" type="ordered locus">Spirs_2563</name>
</gene>
<evidence type="ECO:0000313" key="6">
    <source>
        <dbReference type="EMBL" id="ADK81673.1"/>
    </source>
</evidence>
<dbReference type="eggNOG" id="COG2084">
    <property type="taxonomic scope" value="Bacteria"/>
</dbReference>
<feature type="active site" evidence="3">
    <location>
        <position position="170"/>
    </location>
</feature>
<keyword evidence="7" id="KW-1185">Reference proteome</keyword>
<accession>E1R4D2</accession>
<dbReference type="EC" id="1.1.1.60" evidence="6"/>
<dbReference type="PROSITE" id="PS00895">
    <property type="entry name" value="3_HYDROXYISOBUT_DH"/>
    <property type="match status" value="1"/>
</dbReference>
<dbReference type="STRING" id="573413.Spirs_2563"/>
<dbReference type="SUPFAM" id="SSF51735">
    <property type="entry name" value="NAD(P)-binding Rossmann-fold domains"/>
    <property type="match status" value="1"/>
</dbReference>
<dbReference type="KEGG" id="ssm:Spirs_2563"/>
<dbReference type="HOGENOM" id="CLU_035117_1_1_12"/>
<dbReference type="FunFam" id="3.40.50.720:FF:000071">
    <property type="entry name" value="2-hydroxy-3-oxopropionate reductase"/>
    <property type="match status" value="1"/>
</dbReference>